<dbReference type="InterPro" id="IPR002509">
    <property type="entry name" value="NODB_dom"/>
</dbReference>
<dbReference type="InterPro" id="IPR011330">
    <property type="entry name" value="Glyco_hydro/deAcase_b/a-brl"/>
</dbReference>
<dbReference type="Pfam" id="PF01522">
    <property type="entry name" value="Polysacc_deac_1"/>
    <property type="match status" value="1"/>
</dbReference>
<dbReference type="SUPFAM" id="SSF88713">
    <property type="entry name" value="Glycoside hydrolase/deacetylase"/>
    <property type="match status" value="1"/>
</dbReference>
<dbReference type="Pfam" id="PF11959">
    <property type="entry name" value="DUF3473"/>
    <property type="match status" value="1"/>
</dbReference>
<dbReference type="PANTHER" id="PTHR47561:SF1">
    <property type="entry name" value="POLYSACCHARIDE DEACETYLASE FAMILY PROTEIN (AFU_ORTHOLOGUE AFUA_6G05030)"/>
    <property type="match status" value="1"/>
</dbReference>
<dbReference type="GO" id="GO:0005975">
    <property type="term" value="P:carbohydrate metabolic process"/>
    <property type="evidence" value="ECO:0007669"/>
    <property type="project" value="InterPro"/>
</dbReference>
<dbReference type="Gene3D" id="3.20.20.370">
    <property type="entry name" value="Glycoside hydrolase/deacetylase"/>
    <property type="match status" value="1"/>
</dbReference>
<dbReference type="GO" id="GO:0016810">
    <property type="term" value="F:hydrolase activity, acting on carbon-nitrogen (but not peptide) bonds"/>
    <property type="evidence" value="ECO:0007669"/>
    <property type="project" value="InterPro"/>
</dbReference>
<evidence type="ECO:0000259" key="1">
    <source>
        <dbReference type="PROSITE" id="PS51677"/>
    </source>
</evidence>
<name>A0A415QI35_9BACT</name>
<dbReference type="AlphaFoldDB" id="A0A415QI35"/>
<evidence type="ECO:0000313" key="2">
    <source>
        <dbReference type="EMBL" id="RHM42993.1"/>
    </source>
</evidence>
<dbReference type="RefSeq" id="WP_118449990.1">
    <property type="nucleotide sequence ID" value="NZ_CABJDM010000010.1"/>
</dbReference>
<dbReference type="PROSITE" id="PS51677">
    <property type="entry name" value="NODB"/>
    <property type="match status" value="1"/>
</dbReference>
<dbReference type="InterPro" id="IPR022560">
    <property type="entry name" value="DUF3473"/>
</dbReference>
<dbReference type="EMBL" id="QRPV01000010">
    <property type="protein sequence ID" value="RHM42993.1"/>
    <property type="molecule type" value="Genomic_DNA"/>
</dbReference>
<gene>
    <name evidence="2" type="ORF">DWZ68_10165</name>
</gene>
<feature type="domain" description="NodB homology" evidence="1">
    <location>
        <begin position="11"/>
        <end position="277"/>
    </location>
</feature>
<dbReference type="Proteomes" id="UP000286038">
    <property type="component" value="Unassembled WGS sequence"/>
</dbReference>
<dbReference type="InterPro" id="IPR045235">
    <property type="entry name" value="PuuE_HpPgdA-like"/>
</dbReference>
<organism evidence="2 3">
    <name type="scientific">Butyricimonas virosa</name>
    <dbReference type="NCBI Taxonomy" id="544645"/>
    <lineage>
        <taxon>Bacteria</taxon>
        <taxon>Pseudomonadati</taxon>
        <taxon>Bacteroidota</taxon>
        <taxon>Bacteroidia</taxon>
        <taxon>Bacteroidales</taxon>
        <taxon>Odoribacteraceae</taxon>
        <taxon>Butyricimonas</taxon>
    </lineage>
</organism>
<dbReference type="CDD" id="cd10941">
    <property type="entry name" value="CE4_PuuE_HpPgdA_like_2"/>
    <property type="match status" value="1"/>
</dbReference>
<protein>
    <submittedName>
        <fullName evidence="2">DUF3473 domain-containing protein</fullName>
    </submittedName>
</protein>
<reference evidence="2 3" key="1">
    <citation type="submission" date="2018-08" db="EMBL/GenBank/DDBJ databases">
        <title>A genome reference for cultivated species of the human gut microbiota.</title>
        <authorList>
            <person name="Zou Y."/>
            <person name="Xue W."/>
            <person name="Luo G."/>
        </authorList>
    </citation>
    <scope>NUCLEOTIDE SEQUENCE [LARGE SCALE GENOMIC DNA]</scope>
    <source>
        <strain evidence="2 3">AF34-33</strain>
    </source>
</reference>
<proteinExistence type="predicted"/>
<accession>A0A415QI35</accession>
<dbReference type="PANTHER" id="PTHR47561">
    <property type="entry name" value="POLYSACCHARIDE DEACETYLASE FAMILY PROTEIN (AFU_ORTHOLOGUE AFUA_6G05030)"/>
    <property type="match status" value="1"/>
</dbReference>
<sequence>MNILTFDLEEWFVYQQYDKGPRDFYLPIIESYLDELLELLDRQELKATFFCLGMVGKEYPGIIKRIARKGHEIGCHSHKHQFVYEMDYARFLKDSKEAIDILEDITGQKVRGYRAPAFSITEKNKWALQVLGEVGIEYDCSIFPATRSFGGFPSFTKHEPTIIKYGNTIIKEFPINIANVWGMNIAYSGGGYFRLIPYWKIQKIMKKSDYVMSYFHIRDFDAHQKKVLSLRYFKSYYGISGAFDKLKKFICDFDFINVERANDEFDWEKAPVIEFID</sequence>
<evidence type="ECO:0000313" key="3">
    <source>
        <dbReference type="Proteomes" id="UP000286038"/>
    </source>
</evidence>
<comment type="caution">
    <text evidence="2">The sequence shown here is derived from an EMBL/GenBank/DDBJ whole genome shotgun (WGS) entry which is preliminary data.</text>
</comment>